<dbReference type="Pfam" id="PF12833">
    <property type="entry name" value="HTH_18"/>
    <property type="match status" value="1"/>
</dbReference>
<evidence type="ECO:0000256" key="1">
    <source>
        <dbReference type="ARBA" id="ARBA00023015"/>
    </source>
</evidence>
<dbReference type="PANTHER" id="PTHR46796:SF13">
    <property type="entry name" value="HTH-TYPE TRANSCRIPTIONAL ACTIVATOR RHAS"/>
    <property type="match status" value="1"/>
</dbReference>
<sequence length="278" mass="32433">MDLSKIYRPITANPFRNNKMYTEISPCPALAPYICCYWGTSESISTSEYYQLKNDLVIPDICMDIIINTNHTENYSSNIFSGIQDKFFISINESSTSKISTFGIRFYAWAVILFADDSMEHCLNSAIDIEVYFKNLKKELQERISENLDIHKKIDITEQVLMKRLNKKRENAVVMNAVYKIINTKGRVSIKDLCEYSSVSDRQLQRLFKENIGTSPKKFEDLVRYQILWTDIVNNRINNMQDAVHEYGFSDQSHLINTFKKYHSLTPINALKYAYENK</sequence>
<proteinExistence type="predicted"/>
<dbReference type="PROSITE" id="PS01124">
    <property type="entry name" value="HTH_ARAC_FAMILY_2"/>
    <property type="match status" value="1"/>
</dbReference>
<protein>
    <submittedName>
        <fullName evidence="5">AraC family transcriptional regulator</fullName>
    </submittedName>
</protein>
<dbReference type="InterPro" id="IPR046532">
    <property type="entry name" value="DUF6597"/>
</dbReference>
<organism evidence="5 6">
    <name type="scientific">Clostridium neonatale</name>
    <dbReference type="NCBI Taxonomy" id="137838"/>
    <lineage>
        <taxon>Bacteria</taxon>
        <taxon>Bacillati</taxon>
        <taxon>Bacillota</taxon>
        <taxon>Clostridia</taxon>
        <taxon>Eubacteriales</taxon>
        <taxon>Clostridiaceae</taxon>
        <taxon>Clostridium</taxon>
    </lineage>
</organism>
<name>A0A2A7MJB4_9CLOT</name>
<keyword evidence="3" id="KW-0804">Transcription</keyword>
<dbReference type="Pfam" id="PF20240">
    <property type="entry name" value="DUF6597"/>
    <property type="match status" value="1"/>
</dbReference>
<evidence type="ECO:0000256" key="2">
    <source>
        <dbReference type="ARBA" id="ARBA00023125"/>
    </source>
</evidence>
<dbReference type="RefSeq" id="WP_058295728.1">
    <property type="nucleotide sequence ID" value="NZ_CAMRXG010000081.1"/>
</dbReference>
<dbReference type="STRING" id="137838.GCA_001458595_03006"/>
<comment type="caution">
    <text evidence="5">The sequence shown here is derived from an EMBL/GenBank/DDBJ whole genome shotgun (WGS) entry which is preliminary data.</text>
</comment>
<dbReference type="SMART" id="SM00342">
    <property type="entry name" value="HTH_ARAC"/>
    <property type="match status" value="1"/>
</dbReference>
<evidence type="ECO:0000313" key="6">
    <source>
        <dbReference type="Proteomes" id="UP000220840"/>
    </source>
</evidence>
<dbReference type="InterPro" id="IPR050204">
    <property type="entry name" value="AraC_XylS_family_regulators"/>
</dbReference>
<dbReference type="PANTHER" id="PTHR46796">
    <property type="entry name" value="HTH-TYPE TRANSCRIPTIONAL ACTIVATOR RHAS-RELATED"/>
    <property type="match status" value="1"/>
</dbReference>
<dbReference type="OrthoDB" id="323290at2"/>
<dbReference type="InterPro" id="IPR018060">
    <property type="entry name" value="HTH_AraC"/>
</dbReference>
<dbReference type="Proteomes" id="UP000220840">
    <property type="component" value="Unassembled WGS sequence"/>
</dbReference>
<evidence type="ECO:0000259" key="4">
    <source>
        <dbReference type="PROSITE" id="PS01124"/>
    </source>
</evidence>
<dbReference type="EMBL" id="PDCJ01000001">
    <property type="protein sequence ID" value="PEG31573.1"/>
    <property type="molecule type" value="Genomic_DNA"/>
</dbReference>
<dbReference type="GO" id="GO:0043565">
    <property type="term" value="F:sequence-specific DNA binding"/>
    <property type="evidence" value="ECO:0007669"/>
    <property type="project" value="InterPro"/>
</dbReference>
<keyword evidence="1" id="KW-0805">Transcription regulation</keyword>
<dbReference type="GO" id="GO:0003700">
    <property type="term" value="F:DNA-binding transcription factor activity"/>
    <property type="evidence" value="ECO:0007669"/>
    <property type="project" value="InterPro"/>
</dbReference>
<reference evidence="5 6" key="1">
    <citation type="submission" date="2017-10" db="EMBL/GenBank/DDBJ databases">
        <title>Effective Description of Clostridium neonatale sp. nov. linked to necrotizing enterocolitis in neonates and a clarification of species assignable to the genus Clostridium (Prazmowski 1880) emend. Lawson and Rainey 2016.</title>
        <authorList>
            <person name="Bernard K."/>
            <person name="Burdz T."/>
            <person name="Wiebe D."/>
            <person name="Balcewich B."/>
            <person name="Alfa M."/>
            <person name="Bernier A.-M."/>
        </authorList>
    </citation>
    <scope>NUCLEOTIDE SEQUENCE [LARGE SCALE GENOMIC DNA]</scope>
    <source>
        <strain evidence="5 6">LCDC99A005</strain>
    </source>
</reference>
<keyword evidence="6" id="KW-1185">Reference proteome</keyword>
<feature type="domain" description="HTH araC/xylS-type" evidence="4">
    <location>
        <begin position="172"/>
        <end position="273"/>
    </location>
</feature>
<gene>
    <name evidence="5" type="ORF">CQ394_07675</name>
</gene>
<evidence type="ECO:0000256" key="3">
    <source>
        <dbReference type="ARBA" id="ARBA00023163"/>
    </source>
</evidence>
<keyword evidence="2" id="KW-0238">DNA-binding</keyword>
<evidence type="ECO:0000313" key="5">
    <source>
        <dbReference type="EMBL" id="PEG31573.1"/>
    </source>
</evidence>
<dbReference type="AlphaFoldDB" id="A0A2A7MJB4"/>
<dbReference type="Gene3D" id="1.10.10.60">
    <property type="entry name" value="Homeodomain-like"/>
    <property type="match status" value="1"/>
</dbReference>
<accession>A0A2A7MJB4</accession>